<comment type="caution">
    <text evidence="1">The sequence shown here is derived from an EMBL/GenBank/DDBJ whole genome shotgun (WGS) entry which is preliminary data.</text>
</comment>
<gene>
    <name evidence="1" type="ORF">HYQ45_014552</name>
</gene>
<dbReference type="EMBL" id="JAEMWZ010000372">
    <property type="protein sequence ID" value="KAG7121476.1"/>
    <property type="molecule type" value="Genomic_DNA"/>
</dbReference>
<accession>A0A8I2ZAJ7</accession>
<reference evidence="1" key="1">
    <citation type="journal article" date="2021" name="Mol. Plant Pathol.">
        <title>A 20-kb lineage-specific genomic region tames virulence in pathogenic amphidiploid Verticillium longisporum.</title>
        <authorList>
            <person name="Harting R."/>
            <person name="Starke J."/>
            <person name="Kusch H."/>
            <person name="Poggeler S."/>
            <person name="Maurus I."/>
            <person name="Schluter R."/>
            <person name="Landesfeind M."/>
            <person name="Bulla I."/>
            <person name="Nowrousian M."/>
            <person name="de Jonge R."/>
            <person name="Stahlhut G."/>
            <person name="Hoff K.J."/>
            <person name="Asshauer K.P."/>
            <person name="Thurmer A."/>
            <person name="Stanke M."/>
            <person name="Daniel R."/>
            <person name="Morgenstern B."/>
            <person name="Thomma B.P.H.J."/>
            <person name="Kronstad J.W."/>
            <person name="Braus-Stromeyer S.A."/>
            <person name="Braus G.H."/>
        </authorList>
    </citation>
    <scope>NUCLEOTIDE SEQUENCE</scope>
    <source>
        <strain evidence="1">Vl32</strain>
    </source>
</reference>
<protein>
    <submittedName>
        <fullName evidence="1">Uncharacterized protein</fullName>
    </submittedName>
</protein>
<dbReference type="AlphaFoldDB" id="A0A8I2ZAJ7"/>
<proteinExistence type="predicted"/>
<evidence type="ECO:0000313" key="2">
    <source>
        <dbReference type="Proteomes" id="UP000689129"/>
    </source>
</evidence>
<evidence type="ECO:0000313" key="1">
    <source>
        <dbReference type="EMBL" id="KAG7121476.1"/>
    </source>
</evidence>
<organism evidence="1 2">
    <name type="scientific">Verticillium longisporum</name>
    <name type="common">Verticillium dahliae var. longisporum</name>
    <dbReference type="NCBI Taxonomy" id="100787"/>
    <lineage>
        <taxon>Eukaryota</taxon>
        <taxon>Fungi</taxon>
        <taxon>Dikarya</taxon>
        <taxon>Ascomycota</taxon>
        <taxon>Pezizomycotina</taxon>
        <taxon>Sordariomycetes</taxon>
        <taxon>Hypocreomycetidae</taxon>
        <taxon>Glomerellales</taxon>
        <taxon>Plectosphaerellaceae</taxon>
        <taxon>Verticillium</taxon>
    </lineage>
</organism>
<dbReference type="Proteomes" id="UP000689129">
    <property type="component" value="Unassembled WGS sequence"/>
</dbReference>
<sequence>MVDQHAAFGQSLLIRPLERPLKSPNGCEASSIIQHQANAGRLANLVALSHHDLVTILWRRPQRDETSVGD</sequence>
<name>A0A8I2ZAJ7_VERLO</name>